<evidence type="ECO:0000313" key="3">
    <source>
        <dbReference type="EMBL" id="CAE7941661.1"/>
    </source>
</evidence>
<organism evidence="3 4">
    <name type="scientific">Symbiodinium necroappetens</name>
    <dbReference type="NCBI Taxonomy" id="1628268"/>
    <lineage>
        <taxon>Eukaryota</taxon>
        <taxon>Sar</taxon>
        <taxon>Alveolata</taxon>
        <taxon>Dinophyceae</taxon>
        <taxon>Suessiales</taxon>
        <taxon>Symbiodiniaceae</taxon>
        <taxon>Symbiodinium</taxon>
    </lineage>
</organism>
<feature type="non-terminal residue" evidence="3">
    <location>
        <position position="1117"/>
    </location>
</feature>
<sequence>MHPFVPPPHWPPPRYPQGFPAQQPLPQSACMGHGYPHPGASYPGGCTAIPPQVTVPTAHSLNTPPSTFVGIRPPNAIPGVMPGPIPGALPGAMPGAGPGGMPGPIPGTVPGAMPSAVPSFAAQPPPVQPVAHAMPPQSSFTSPPPAPPMPPPAAPRPPAPAPSAKDSAEGAKAGGSEWTGQSFEDTIGEAKRRAEEARKKFDEEQRKSRRTHRDGEERPPASEEELLELQAWLSKFTLDSKALNALKSLDVKDAVHALKELEQKGPGIRNPSAWICKTAQNVRERRGLPPLPEEEKEKEQEKEKKNDLGIVDHYGALEVAEDADEKDIKKAYRKLVLKWHPDKHPEGRDEAEEKIRAINNAYETLSNATKRATYDAQRQALLRSSRGQGPDLKAQNLAPRQRIPREFMLQPIGYPNKFVRYGDERARAQCEVNSRADARLDGKSGLDQFVPFFKAAKLSLWWLPDVNNMCRIRALEARTRSSAGEKVVAGRPGGFNLAFEIDVNDHRESDLRLVEAGKGEKNENVNFIVISSPLYDNAFRFEAAFRRGYFLAFRPPTQLRMIPYSGGPLPKKVIIDFTLVDFQAMFKFIDIEEVLRPAIEKKGGWVTFEEVKADANVVATRLANLQGPLRDVGVAQKHRKQLRGVDERLGYALERAKDPDVAAELVVTAGDELKGLHWRYVLPVFEVLSRGQSDDVSAVVQRMEAQRQLLSSLLGGVLSTAGEADLADLARFARALQPLSEGTAPDVANRSTEACSMLSKLVLARAAAAEKGTVADVVKLDDLRIVLMLPGMSSHSNILARITSPPLAEAPLAKILEATSGAAAAKSMGFAKEAAQLALHQVGRIGTSPAAVHSVVLALANNGLLLDGCASLLAQHCALLPTEDLASAVAAVGDQGHEGPQLVAACKNLAGRGAADFAALSFSRLQALAVAATKSGSLSFCSSAVMDAAVQVLSQWQVSEAIRLVLALAKPRRTEGKDEATEVSSALWASLLSATAAKVRPALSELPAAELIRLALAAKTHADQGGKELLEGVAVEAVRRLADLPQAHLLLLTQGLTPLGGKHPKVREICNYWSEVLGEDPEKGDEVSKRRKEVERGQALNGDQVAKLALIFEALSS</sequence>
<feature type="compositionally biased region" description="Pro residues" evidence="1">
    <location>
        <begin position="1"/>
        <end position="15"/>
    </location>
</feature>
<dbReference type="InterPro" id="IPR050817">
    <property type="entry name" value="DjlA_DnaK_co-chaperone"/>
</dbReference>
<keyword evidence="4" id="KW-1185">Reference proteome</keyword>
<name>A0A813CAJ5_9DINO</name>
<feature type="compositionally biased region" description="Basic and acidic residues" evidence="1">
    <location>
        <begin position="188"/>
        <end position="206"/>
    </location>
</feature>
<protein>
    <submittedName>
        <fullName evidence="3">DNAJB6 protein</fullName>
    </submittedName>
</protein>
<dbReference type="CDD" id="cd06257">
    <property type="entry name" value="DnaJ"/>
    <property type="match status" value="1"/>
</dbReference>
<feature type="region of interest" description="Disordered" evidence="1">
    <location>
        <begin position="1"/>
        <end position="24"/>
    </location>
</feature>
<evidence type="ECO:0000259" key="2">
    <source>
        <dbReference type="PROSITE" id="PS50076"/>
    </source>
</evidence>
<dbReference type="PRINTS" id="PR00625">
    <property type="entry name" value="JDOMAIN"/>
</dbReference>
<feature type="region of interest" description="Disordered" evidence="1">
    <location>
        <begin position="285"/>
        <end position="306"/>
    </location>
</feature>
<dbReference type="InterPro" id="IPR036869">
    <property type="entry name" value="J_dom_sf"/>
</dbReference>
<dbReference type="SUPFAM" id="SSF46565">
    <property type="entry name" value="Chaperone J-domain"/>
    <property type="match status" value="1"/>
</dbReference>
<reference evidence="3" key="1">
    <citation type="submission" date="2021-02" db="EMBL/GenBank/DDBJ databases">
        <authorList>
            <person name="Dougan E. K."/>
            <person name="Rhodes N."/>
            <person name="Thang M."/>
            <person name="Chan C."/>
        </authorList>
    </citation>
    <scope>NUCLEOTIDE SEQUENCE</scope>
</reference>
<dbReference type="PROSITE" id="PS50076">
    <property type="entry name" value="DNAJ_2"/>
    <property type="match status" value="1"/>
</dbReference>
<dbReference type="Proteomes" id="UP000601435">
    <property type="component" value="Unassembled WGS sequence"/>
</dbReference>
<feature type="compositionally biased region" description="Pro residues" evidence="1">
    <location>
        <begin position="142"/>
        <end position="161"/>
    </location>
</feature>
<feature type="compositionally biased region" description="Low complexity" evidence="1">
    <location>
        <begin position="129"/>
        <end position="141"/>
    </location>
</feature>
<feature type="region of interest" description="Disordered" evidence="1">
    <location>
        <begin position="115"/>
        <end position="224"/>
    </location>
</feature>
<dbReference type="AlphaFoldDB" id="A0A813CAJ5"/>
<dbReference type="EMBL" id="CAJNJA010094587">
    <property type="protein sequence ID" value="CAE7941661.1"/>
    <property type="molecule type" value="Genomic_DNA"/>
</dbReference>
<feature type="domain" description="J" evidence="2">
    <location>
        <begin position="312"/>
        <end position="378"/>
    </location>
</feature>
<dbReference type="SMART" id="SM00271">
    <property type="entry name" value="DnaJ"/>
    <property type="match status" value="1"/>
</dbReference>
<gene>
    <name evidence="3" type="primary">DNAJB6</name>
    <name evidence="3" type="ORF">SNEC2469_LOCUS34361</name>
</gene>
<dbReference type="PANTHER" id="PTHR24074">
    <property type="entry name" value="CO-CHAPERONE PROTEIN DJLA"/>
    <property type="match status" value="1"/>
</dbReference>
<dbReference type="Gene3D" id="1.10.287.110">
    <property type="entry name" value="DnaJ domain"/>
    <property type="match status" value="1"/>
</dbReference>
<dbReference type="OrthoDB" id="438012at2759"/>
<dbReference type="InterPro" id="IPR001623">
    <property type="entry name" value="DnaJ_domain"/>
</dbReference>
<evidence type="ECO:0000313" key="4">
    <source>
        <dbReference type="Proteomes" id="UP000601435"/>
    </source>
</evidence>
<accession>A0A813CAJ5</accession>
<proteinExistence type="predicted"/>
<comment type="caution">
    <text evidence="3">The sequence shown here is derived from an EMBL/GenBank/DDBJ whole genome shotgun (WGS) entry which is preliminary data.</text>
</comment>
<dbReference type="Pfam" id="PF00226">
    <property type="entry name" value="DnaJ"/>
    <property type="match status" value="1"/>
</dbReference>
<evidence type="ECO:0000256" key="1">
    <source>
        <dbReference type="SAM" id="MobiDB-lite"/>
    </source>
</evidence>